<proteinExistence type="predicted"/>
<dbReference type="RefSeq" id="WP_118336674.1">
    <property type="nucleotide sequence ID" value="NZ_AP025567.1"/>
</dbReference>
<dbReference type="OrthoDB" id="8232984at2"/>
<dbReference type="Proteomes" id="UP000284841">
    <property type="component" value="Unassembled WGS sequence"/>
</dbReference>
<dbReference type="AlphaFoldDB" id="A0A415DTW6"/>
<gene>
    <name evidence="1" type="ORF">DW099_18930</name>
</gene>
<evidence type="ECO:0000313" key="2">
    <source>
        <dbReference type="Proteomes" id="UP000284841"/>
    </source>
</evidence>
<dbReference type="STRING" id="1776384.GCA_900086585_01483"/>
<protein>
    <recommendedName>
        <fullName evidence="3">Cupin domain-containing protein</fullName>
    </recommendedName>
</protein>
<comment type="caution">
    <text evidence="1">The sequence shown here is derived from an EMBL/GenBank/DDBJ whole genome shotgun (WGS) entry which is preliminary data.</text>
</comment>
<sequence>MYTLRLYQDYVPANIECRQIESQHSILYVLRGGAEINGEAVAADQAVYCKDSFFIKTAEMDAVIWRWEIVREEAANTYLEGGPVQSKLAISRKVQMFELTSRSKWLFRLDCIYGNLGSTGLHSHPGSGIRCLLEGNLHVRGVIGECSDNTKTGDAWYEEGSYPIISTTYGDEPAAFLRGMILPVEYDEYPDTAMWIEGEKKVQSSWKNYSQQVIMLR</sequence>
<organism evidence="1 2">
    <name type="scientific">Emergencia timonensis</name>
    <dbReference type="NCBI Taxonomy" id="1776384"/>
    <lineage>
        <taxon>Bacteria</taxon>
        <taxon>Bacillati</taxon>
        <taxon>Bacillota</taxon>
        <taxon>Clostridia</taxon>
        <taxon>Peptostreptococcales</taxon>
        <taxon>Anaerovoracaceae</taxon>
        <taxon>Emergencia</taxon>
    </lineage>
</organism>
<evidence type="ECO:0008006" key="3">
    <source>
        <dbReference type="Google" id="ProtNLM"/>
    </source>
</evidence>
<keyword evidence="2" id="KW-1185">Reference proteome</keyword>
<dbReference type="EMBL" id="QRMS01000009">
    <property type="protein sequence ID" value="RHJ83392.1"/>
    <property type="molecule type" value="Genomic_DNA"/>
</dbReference>
<evidence type="ECO:0000313" key="1">
    <source>
        <dbReference type="EMBL" id="RHJ83392.1"/>
    </source>
</evidence>
<name>A0A415DTW6_9FIRM</name>
<accession>A0A415DTW6</accession>
<reference evidence="1 2" key="1">
    <citation type="submission" date="2018-08" db="EMBL/GenBank/DDBJ databases">
        <title>A genome reference for cultivated species of the human gut microbiota.</title>
        <authorList>
            <person name="Zou Y."/>
            <person name="Xue W."/>
            <person name="Luo G."/>
        </authorList>
    </citation>
    <scope>NUCLEOTIDE SEQUENCE [LARGE SCALE GENOMIC DNA]</scope>
    <source>
        <strain evidence="1 2">AM07-24</strain>
    </source>
</reference>